<evidence type="ECO:0000313" key="2">
    <source>
        <dbReference type="EMBL" id="BAZ02840.1"/>
    </source>
</evidence>
<evidence type="ECO:0000256" key="1">
    <source>
        <dbReference type="ARBA" id="ARBA00010751"/>
    </source>
</evidence>
<evidence type="ECO:0000313" key="3">
    <source>
        <dbReference type="Proteomes" id="UP000218785"/>
    </source>
</evidence>
<dbReference type="SUPFAM" id="SSF117782">
    <property type="entry name" value="YbjQ-like"/>
    <property type="match status" value="1"/>
</dbReference>
<sequence>MGLFAKLTNQIWTATKLGVGSISRQSSSVPKAGFTIPTHRVKQHKDIDKKSGKSFFTSDLTTNEYLLTRETGCEPVGLVIGTSFYKVGFYGYFWGYRNQTGEVAALTQAQLAARELTVSRMQAEAAMLGAHGIIGVRLHQRRQVWGVGMVEFTAIGTAIRIPNRPPTNKPFTSDLSGQEF</sequence>
<dbReference type="AlphaFoldDB" id="A0A1Z4NAW1"/>
<evidence type="ECO:0008006" key="4">
    <source>
        <dbReference type="Google" id="ProtNLM"/>
    </source>
</evidence>
<dbReference type="Gene3D" id="3.30.110.70">
    <property type="entry name" value="Hypothetical protein apc22750. Chain B"/>
    <property type="match status" value="1"/>
</dbReference>
<reference evidence="2 3" key="1">
    <citation type="submission" date="2017-06" db="EMBL/GenBank/DDBJ databases">
        <title>Genome sequencing of cyanobaciteial culture collection at National Institute for Environmental Studies (NIES).</title>
        <authorList>
            <person name="Hirose Y."/>
            <person name="Shimura Y."/>
            <person name="Fujisawa T."/>
            <person name="Nakamura Y."/>
            <person name="Kawachi M."/>
        </authorList>
    </citation>
    <scope>NUCLEOTIDE SEQUENCE [LARGE SCALE GENOMIC DNA]</scope>
    <source>
        <strain evidence="2 3">NIES-37</strain>
    </source>
</reference>
<proteinExistence type="inferred from homology"/>
<dbReference type="KEGG" id="ttq:NIES37_68530"/>
<dbReference type="RefSeq" id="WP_096583321.1">
    <property type="nucleotide sequence ID" value="NZ_CAWNJS010000001.1"/>
</dbReference>
<dbReference type="EMBL" id="AP018248">
    <property type="protein sequence ID" value="BAZ02840.1"/>
    <property type="molecule type" value="Genomic_DNA"/>
</dbReference>
<protein>
    <recommendedName>
        <fullName evidence="4">Heavy metal-binding domain-containing protein</fullName>
    </recommendedName>
</protein>
<dbReference type="Proteomes" id="UP000218785">
    <property type="component" value="Chromosome"/>
</dbReference>
<comment type="similarity">
    <text evidence="1">Belongs to the UPF0145 family.</text>
</comment>
<accession>A0A1Z4NAW1</accession>
<dbReference type="InterPro" id="IPR002765">
    <property type="entry name" value="UPF0145_YbjQ-like"/>
</dbReference>
<gene>
    <name evidence="2" type="ORF">NIES37_68530</name>
</gene>
<dbReference type="Pfam" id="PF01906">
    <property type="entry name" value="YbjQ_1"/>
    <property type="match status" value="1"/>
</dbReference>
<keyword evidence="3" id="KW-1185">Reference proteome</keyword>
<dbReference type="InterPro" id="IPR035439">
    <property type="entry name" value="UPF0145_dom_sf"/>
</dbReference>
<organism evidence="2 3">
    <name type="scientific">Tolypothrix tenuis PCC 7101</name>
    <dbReference type="NCBI Taxonomy" id="231146"/>
    <lineage>
        <taxon>Bacteria</taxon>
        <taxon>Bacillati</taxon>
        <taxon>Cyanobacteriota</taxon>
        <taxon>Cyanophyceae</taxon>
        <taxon>Nostocales</taxon>
        <taxon>Tolypothrichaceae</taxon>
        <taxon>Tolypothrix</taxon>
    </lineage>
</organism>
<name>A0A1Z4NAW1_9CYAN</name>